<dbReference type="Proteomes" id="UP000288227">
    <property type="component" value="Unassembled WGS sequence"/>
</dbReference>
<organism evidence="1 2">
    <name type="scientific">Chryseotalea sanaruensis</name>
    <dbReference type="NCBI Taxonomy" id="2482724"/>
    <lineage>
        <taxon>Bacteria</taxon>
        <taxon>Pseudomonadati</taxon>
        <taxon>Bacteroidota</taxon>
        <taxon>Cytophagia</taxon>
        <taxon>Cytophagales</taxon>
        <taxon>Chryseotaleaceae</taxon>
        <taxon>Chryseotalea</taxon>
    </lineage>
</organism>
<dbReference type="RefSeq" id="WP_127122446.1">
    <property type="nucleotide sequence ID" value="NZ_BHXQ01000003.1"/>
</dbReference>
<sequence length="145" mass="16959">MNTELSHEQLISIKKSYLNMLALFLEKEQVRSAYLRCLLKWGFQLHLSPADLYHINVDVSELAYKDPDSKVEKLESIYHLVYMIYLDQVVEDMELEVASLYAVKLGFKENLVSELFKSIATAVYDDSVKRDVRQEVLDFLKVYEV</sequence>
<evidence type="ECO:0000313" key="2">
    <source>
        <dbReference type="Proteomes" id="UP000288227"/>
    </source>
</evidence>
<accession>A0A401UA91</accession>
<keyword evidence="2" id="KW-1185">Reference proteome</keyword>
<gene>
    <name evidence="1" type="ORF">SanaruYs_20290</name>
</gene>
<proteinExistence type="predicted"/>
<evidence type="ECO:0000313" key="1">
    <source>
        <dbReference type="EMBL" id="GCC51800.1"/>
    </source>
</evidence>
<dbReference type="AlphaFoldDB" id="A0A401UA91"/>
<protein>
    <recommendedName>
        <fullName evidence="3">TerB family tellurite resistance protein</fullName>
    </recommendedName>
</protein>
<comment type="caution">
    <text evidence="1">The sequence shown here is derived from an EMBL/GenBank/DDBJ whole genome shotgun (WGS) entry which is preliminary data.</text>
</comment>
<reference evidence="1 2" key="1">
    <citation type="submission" date="2018-11" db="EMBL/GenBank/DDBJ databases">
        <title>Chryseotalea sanarue gen. nov., sp., nov., a member of the family Cytophagaceae, isolated from a brackish lake in Hamamatsu Japan.</title>
        <authorList>
            <person name="Maejima Y."/>
            <person name="Iino T."/>
            <person name="Muraguchi Y."/>
            <person name="Fukuda K."/>
            <person name="Ohkuma M."/>
            <person name="Moriuchi R."/>
            <person name="Dohra H."/>
            <person name="Kimbara K."/>
            <person name="Shintani M."/>
        </authorList>
    </citation>
    <scope>NUCLEOTIDE SEQUENCE [LARGE SCALE GENOMIC DNA]</scope>
    <source>
        <strain evidence="1 2">Ys</strain>
    </source>
</reference>
<dbReference type="OrthoDB" id="979591at2"/>
<name>A0A401UA91_9BACT</name>
<dbReference type="EMBL" id="BHXQ01000003">
    <property type="protein sequence ID" value="GCC51800.1"/>
    <property type="molecule type" value="Genomic_DNA"/>
</dbReference>
<evidence type="ECO:0008006" key="3">
    <source>
        <dbReference type="Google" id="ProtNLM"/>
    </source>
</evidence>